<evidence type="ECO:0000313" key="1">
    <source>
        <dbReference type="EMBL" id="RBI87629.1"/>
    </source>
</evidence>
<dbReference type="RefSeq" id="WP_113287652.1">
    <property type="nucleotide sequence ID" value="NZ_QNTQ01000001.1"/>
</dbReference>
<proteinExistence type="predicted"/>
<comment type="caution">
    <text evidence="1">The sequence shown here is derived from an EMBL/GenBank/DDBJ whole genome shotgun (WGS) entry which is preliminary data.</text>
</comment>
<dbReference type="Proteomes" id="UP000253370">
    <property type="component" value="Unassembled WGS sequence"/>
</dbReference>
<keyword evidence="2" id="KW-1185">Reference proteome</keyword>
<accession>A0A365UDL0</accession>
<organism evidence="1 2">
    <name type="scientific">Rhodosalinus halophilus</name>
    <dbReference type="NCBI Taxonomy" id="2259333"/>
    <lineage>
        <taxon>Bacteria</taxon>
        <taxon>Pseudomonadati</taxon>
        <taxon>Pseudomonadota</taxon>
        <taxon>Alphaproteobacteria</taxon>
        <taxon>Rhodobacterales</taxon>
        <taxon>Paracoccaceae</taxon>
        <taxon>Rhodosalinus</taxon>
    </lineage>
</organism>
<dbReference type="AlphaFoldDB" id="A0A365UDL0"/>
<gene>
    <name evidence="1" type="ORF">DRV85_01515</name>
</gene>
<dbReference type="EMBL" id="QNTQ01000001">
    <property type="protein sequence ID" value="RBI87629.1"/>
    <property type="molecule type" value="Genomic_DNA"/>
</dbReference>
<reference evidence="1 2" key="1">
    <citation type="submission" date="2018-07" db="EMBL/GenBank/DDBJ databases">
        <title>Rhodosalinus sp. strain E84T genomic sequence and assembly.</title>
        <authorList>
            <person name="Liu Z.-W."/>
            <person name="Lu D.-C."/>
        </authorList>
    </citation>
    <scope>NUCLEOTIDE SEQUENCE [LARGE SCALE GENOMIC DNA]</scope>
    <source>
        <strain evidence="1 2">E84</strain>
    </source>
</reference>
<name>A0A365UDL0_9RHOB</name>
<sequence length="194" mass="22476">MATERDRPEGRLVRILTPTPHQVRHRLSAFERKIAGREIDPWHRGLYFTWIWEELGQKWHWYEQVWFFRGTREWWLLYVPFFWRSGSEFLAFEKRFIAEATEAKGTMSQQEFIRRAEAYKSRLQLGVIQGPLVGAMAAGGGIAAIAGGVLDKINTIESYQDMVACGMREEGYEEACVKAVNSVLNNMVKTKLSQ</sequence>
<protein>
    <submittedName>
        <fullName evidence="1">Uncharacterized protein</fullName>
    </submittedName>
</protein>
<evidence type="ECO:0000313" key="2">
    <source>
        <dbReference type="Proteomes" id="UP000253370"/>
    </source>
</evidence>